<accession>A0AAU9FK72</accession>
<proteinExistence type="predicted"/>
<dbReference type="AlphaFoldDB" id="A0AAU9FK72"/>
<feature type="region of interest" description="Disordered" evidence="1">
    <location>
        <begin position="1"/>
        <end position="57"/>
    </location>
</feature>
<evidence type="ECO:0000256" key="1">
    <source>
        <dbReference type="SAM" id="MobiDB-lite"/>
    </source>
</evidence>
<feature type="compositionally biased region" description="Polar residues" evidence="1">
    <location>
        <begin position="1"/>
        <end position="23"/>
    </location>
</feature>
<gene>
    <name evidence="2" type="ORF">DMAD_13270</name>
</gene>
<keyword evidence="3" id="KW-1185">Reference proteome</keyword>
<protein>
    <submittedName>
        <fullName evidence="2">Uncharacterized protein</fullName>
    </submittedName>
</protein>
<organism evidence="2 3">
    <name type="scientific">Drosophila madeirensis</name>
    <name type="common">Fruit fly</name>
    <dbReference type="NCBI Taxonomy" id="30013"/>
    <lineage>
        <taxon>Eukaryota</taxon>
        <taxon>Metazoa</taxon>
        <taxon>Ecdysozoa</taxon>
        <taxon>Arthropoda</taxon>
        <taxon>Hexapoda</taxon>
        <taxon>Insecta</taxon>
        <taxon>Pterygota</taxon>
        <taxon>Neoptera</taxon>
        <taxon>Endopterygota</taxon>
        <taxon>Diptera</taxon>
        <taxon>Brachycera</taxon>
        <taxon>Muscomorpha</taxon>
        <taxon>Ephydroidea</taxon>
        <taxon>Drosophilidae</taxon>
        <taxon>Drosophila</taxon>
        <taxon>Sophophora</taxon>
    </lineage>
</organism>
<name>A0AAU9FK72_DROMD</name>
<evidence type="ECO:0000313" key="2">
    <source>
        <dbReference type="EMBL" id="BFF95976.1"/>
    </source>
</evidence>
<dbReference type="EMBL" id="AP029264">
    <property type="protein sequence ID" value="BFF95976.1"/>
    <property type="molecule type" value="Genomic_DNA"/>
</dbReference>
<evidence type="ECO:0000313" key="3">
    <source>
        <dbReference type="Proteomes" id="UP001500889"/>
    </source>
</evidence>
<reference evidence="2 3" key="1">
    <citation type="submission" date="2024-02" db="EMBL/GenBank/DDBJ databases">
        <title>A chromosome-level genome assembly of Drosophila madeirensis, a fruit fly species endemic to Madeira island.</title>
        <authorList>
            <person name="Tomihara K."/>
            <person name="Llopart A."/>
            <person name="Yamamoto D."/>
        </authorList>
    </citation>
    <scope>NUCLEOTIDE SEQUENCE [LARGE SCALE GENOMIC DNA]</scope>
    <source>
        <strain evidence="2 3">RF1</strain>
    </source>
</reference>
<dbReference type="Proteomes" id="UP001500889">
    <property type="component" value="Chromosome U"/>
</dbReference>
<sequence length="103" mass="11937">MNSQNEENFFGSDQQGDNRNTQEVAGGEVASDGTQPAEAEPVPQIAAEATATDAINNTVPRVRQRRTRTQQQTFRYTENELRQIRQQLFRPVQEAYWTVRFWY</sequence>